<dbReference type="Gene3D" id="1.25.40.10">
    <property type="entry name" value="Tetratricopeptide repeat domain"/>
    <property type="match status" value="1"/>
</dbReference>
<accession>A0A6L5QGV9</accession>
<dbReference type="EMBL" id="WKJM01000010">
    <property type="protein sequence ID" value="MRX08905.1"/>
    <property type="molecule type" value="Genomic_DNA"/>
</dbReference>
<name>A0A6L5QGV9_9BURK</name>
<evidence type="ECO:0000313" key="1">
    <source>
        <dbReference type="EMBL" id="MRX08905.1"/>
    </source>
</evidence>
<dbReference type="SUPFAM" id="SSF48452">
    <property type="entry name" value="TPR-like"/>
    <property type="match status" value="1"/>
</dbReference>
<evidence type="ECO:0008006" key="3">
    <source>
        <dbReference type="Google" id="ProtNLM"/>
    </source>
</evidence>
<comment type="caution">
    <text evidence="1">The sequence shown here is derived from an EMBL/GenBank/DDBJ whole genome shotgun (WGS) entry which is preliminary data.</text>
</comment>
<keyword evidence="2" id="KW-1185">Reference proteome</keyword>
<dbReference type="InterPro" id="IPR011990">
    <property type="entry name" value="TPR-like_helical_dom_sf"/>
</dbReference>
<evidence type="ECO:0000313" key="2">
    <source>
        <dbReference type="Proteomes" id="UP000481037"/>
    </source>
</evidence>
<sequence>MAWTAFPYPDPAFRYTPESLQAAWPQLHGGDREAFPTHPVLVQAWIAFHAGEFERAARLGLDVGVNGYAVAHKAICMYTNYLEPSEKKRLATFECVAERCERQQREQPDQPAGYYWHAYALGQYSQGISVVKALAQGLGAKIKHSLDKTVQLAPQRADAHVALGVYHAEIIDKAGAVLAGLTYGVKKDESYRQFETALALNPDSSIARIQYARALMMLDGKKKLAQARDLYEQAACCNVRDATERLDQDAAQKELEEEKLSGAVIK</sequence>
<dbReference type="Proteomes" id="UP000481037">
    <property type="component" value="Unassembled WGS sequence"/>
</dbReference>
<reference evidence="1 2" key="1">
    <citation type="submission" date="2019-11" db="EMBL/GenBank/DDBJ databases">
        <title>Novel species isolated from a subtropical stream in China.</title>
        <authorList>
            <person name="Lu H."/>
        </authorList>
    </citation>
    <scope>NUCLEOTIDE SEQUENCE [LARGE SCALE GENOMIC DNA]</scope>
    <source>
        <strain evidence="1 2">FT25W</strain>
    </source>
</reference>
<dbReference type="AlphaFoldDB" id="A0A6L5QGV9"/>
<gene>
    <name evidence="1" type="ORF">GJ697_13770</name>
</gene>
<proteinExistence type="predicted"/>
<dbReference type="RefSeq" id="WP_154368336.1">
    <property type="nucleotide sequence ID" value="NZ_WKJM01000010.1"/>
</dbReference>
<protein>
    <recommendedName>
        <fullName evidence="3">Tetratricopeptide repeat protein</fullName>
    </recommendedName>
</protein>
<organism evidence="1 2">
    <name type="scientific">Duganella alba</name>
    <dbReference type="NCBI Taxonomy" id="2666081"/>
    <lineage>
        <taxon>Bacteria</taxon>
        <taxon>Pseudomonadati</taxon>
        <taxon>Pseudomonadota</taxon>
        <taxon>Betaproteobacteria</taxon>
        <taxon>Burkholderiales</taxon>
        <taxon>Oxalobacteraceae</taxon>
        <taxon>Telluria group</taxon>
        <taxon>Duganella</taxon>
    </lineage>
</organism>